<keyword evidence="1" id="KW-0732">Signal</keyword>
<comment type="caution">
    <text evidence="3">The sequence shown here is derived from an EMBL/GenBank/DDBJ whole genome shotgun (WGS) entry which is preliminary data.</text>
</comment>
<evidence type="ECO:0000313" key="4">
    <source>
        <dbReference type="Proteomes" id="UP000823617"/>
    </source>
</evidence>
<sequence>MKLLLPVLPLILAFLLCCSRDAAAVPAAGKSIGLVQPDGSSFQARLYGDEFMKILTTADGKAIVQEHDGWYCYATYDGSGTKISSGIRVGEPIPGDVAAASMDIPYSIIGEASETLRAAVPGQTYSMMSAADVSGSSGNGQNGTVYERRGIVLLVEFKDLKFTYRKDDFTALLGAGYNGRQGAAAYFNDQFNGLCNFSFDVSSIITLDKSYMYYGQNERSATGKDSRAAEMVTDACKAADRSIDFSLYDQDKDGKADNVFIIYAGADEAEGAGDYHIWSHSWYLHEGAGINLTLDGVRIDRYACASELSGESISGIGTFCHEYCHALGLIDMYDTDYMGSGGLAEGLWGSTSIMDKGNRNDNGNTPPNFNAIEMDMLGLPECITITEEGTYELEPIDSGRKYCRIDSDTPGEYYLLECRIAEGWDRYIGGSGLLVYHIDKSTNDSGYGLSAYSRWQVESNSVNTNPRHQCADLIEASAPGTYTATADLSADISSIFFPCGDITAFGPETDPAFLFWNGSSPVFNITDITRTEAGISFRISKSASSLMPEAVITGKDVFQDAAIISWKIEPGFSGKSFAVWGKKGGEMQAIEVKPFSATATSVNYAVTLDSLEDRTDYSVTIFCEQDGTKGYPADASFTTKELPQGGHPYIFMKYVQRNMDGSFPVGVRLPLRLFNAKDAEAIEWTYDGRPVKTGENGYFSPGKSGTLRATAYFSDGSREIITKEIIIREVQQ</sequence>
<protein>
    <submittedName>
        <fullName evidence="3">M6 family metalloprotease domain-containing protein</fullName>
    </submittedName>
</protein>
<dbReference type="GO" id="GO:0006508">
    <property type="term" value="P:proteolysis"/>
    <property type="evidence" value="ECO:0007669"/>
    <property type="project" value="InterPro"/>
</dbReference>
<dbReference type="NCBIfam" id="TIGR03296">
    <property type="entry name" value="M6dom_TIGR03296"/>
    <property type="match status" value="1"/>
</dbReference>
<keyword evidence="3" id="KW-0378">Hydrolase</keyword>
<feature type="chain" id="PRO_5039701525" evidence="1">
    <location>
        <begin position="25"/>
        <end position="732"/>
    </location>
</feature>
<feature type="signal peptide" evidence="1">
    <location>
        <begin position="1"/>
        <end position="24"/>
    </location>
</feature>
<keyword evidence="3" id="KW-0645">Protease</keyword>
<dbReference type="SUPFAM" id="SSF55486">
    <property type="entry name" value="Metalloproteases ('zincins'), catalytic domain"/>
    <property type="match status" value="1"/>
</dbReference>
<dbReference type="PANTHER" id="PTHR41775">
    <property type="entry name" value="SECRETED PROTEIN-RELATED"/>
    <property type="match status" value="1"/>
</dbReference>
<evidence type="ECO:0000313" key="3">
    <source>
        <dbReference type="EMBL" id="MBO8456180.1"/>
    </source>
</evidence>
<dbReference type="EMBL" id="JADIMK010000074">
    <property type="protein sequence ID" value="MBO8456180.1"/>
    <property type="molecule type" value="Genomic_DNA"/>
</dbReference>
<reference evidence="3" key="2">
    <citation type="journal article" date="2021" name="PeerJ">
        <title>Extensive microbial diversity within the chicken gut microbiome revealed by metagenomics and culture.</title>
        <authorList>
            <person name="Gilroy R."/>
            <person name="Ravi A."/>
            <person name="Getino M."/>
            <person name="Pursley I."/>
            <person name="Horton D.L."/>
            <person name="Alikhan N.F."/>
            <person name="Baker D."/>
            <person name="Gharbi K."/>
            <person name="Hall N."/>
            <person name="Watson M."/>
            <person name="Adriaenssens E.M."/>
            <person name="Foster-Nyarko E."/>
            <person name="Jarju S."/>
            <person name="Secka A."/>
            <person name="Antonio M."/>
            <person name="Oren A."/>
            <person name="Chaudhuri R.R."/>
            <person name="La Ragione R."/>
            <person name="Hildebrand F."/>
            <person name="Pallen M.J."/>
        </authorList>
    </citation>
    <scope>NUCLEOTIDE SEQUENCE</scope>
    <source>
        <strain evidence="3">B1-3475</strain>
    </source>
</reference>
<dbReference type="GO" id="GO:0008237">
    <property type="term" value="F:metallopeptidase activity"/>
    <property type="evidence" value="ECO:0007669"/>
    <property type="project" value="UniProtKB-KW"/>
</dbReference>
<name>A0A9D9HLR5_9BACT</name>
<evidence type="ECO:0000256" key="1">
    <source>
        <dbReference type="SAM" id="SignalP"/>
    </source>
</evidence>
<dbReference type="PANTHER" id="PTHR41775:SF1">
    <property type="entry name" value="PEPTIDASE M6-LIKE DOMAIN-CONTAINING PROTEIN"/>
    <property type="match status" value="1"/>
</dbReference>
<dbReference type="Proteomes" id="UP000823617">
    <property type="component" value="Unassembled WGS sequence"/>
</dbReference>
<proteinExistence type="predicted"/>
<evidence type="ECO:0000259" key="2">
    <source>
        <dbReference type="Pfam" id="PF05547"/>
    </source>
</evidence>
<accession>A0A9D9HLR5</accession>
<reference evidence="3" key="1">
    <citation type="submission" date="2020-10" db="EMBL/GenBank/DDBJ databases">
        <authorList>
            <person name="Gilroy R."/>
        </authorList>
    </citation>
    <scope>NUCLEOTIDE SEQUENCE</scope>
    <source>
        <strain evidence="3">B1-3475</strain>
    </source>
</reference>
<organism evidence="3 4">
    <name type="scientific">Candidatus Cryptobacteroides intestinigallinarum</name>
    <dbReference type="NCBI Taxonomy" id="2840767"/>
    <lineage>
        <taxon>Bacteria</taxon>
        <taxon>Pseudomonadati</taxon>
        <taxon>Bacteroidota</taxon>
        <taxon>Bacteroidia</taxon>
        <taxon>Bacteroidales</taxon>
        <taxon>Candidatus Cryptobacteroides</taxon>
    </lineage>
</organism>
<dbReference type="AlphaFoldDB" id="A0A9D9HLR5"/>
<gene>
    <name evidence="3" type="ORF">IAC08_07235</name>
</gene>
<dbReference type="InterPro" id="IPR008757">
    <property type="entry name" value="Peptidase_M6-like_domain"/>
</dbReference>
<feature type="domain" description="Peptidase M6-like" evidence="2">
    <location>
        <begin position="182"/>
        <end position="367"/>
    </location>
</feature>
<dbReference type="Pfam" id="PF05547">
    <property type="entry name" value="Peptidase_M6"/>
    <property type="match status" value="1"/>
</dbReference>
<keyword evidence="3" id="KW-0482">Metalloprotease</keyword>